<dbReference type="Proteomes" id="UP001430356">
    <property type="component" value="Unassembled WGS sequence"/>
</dbReference>
<evidence type="ECO:0000313" key="2">
    <source>
        <dbReference type="EMBL" id="KAK7200774.1"/>
    </source>
</evidence>
<comment type="caution">
    <text evidence="2">The sequence shown here is derived from an EMBL/GenBank/DDBJ whole genome shotgun (WGS) entry which is preliminary data.</text>
</comment>
<dbReference type="AlphaFoldDB" id="A0AAW0F6E3"/>
<proteinExistence type="predicted"/>
<dbReference type="EMBL" id="JAECZO010000008">
    <property type="protein sequence ID" value="KAK7200774.1"/>
    <property type="molecule type" value="Genomic_DNA"/>
</dbReference>
<sequence length="430" mass="45416">MNSDDVAVACAWSNTADVATAHAAAIRFATPPRRCGACIPTDAELTALTAVGVPSSHYEARPRNVGGTALACTPADAPPRCRRNGSFTAVAVWSADVSPRQHRSDRSFTPSAAADADSPCGSPRVRLTGTLSRHSSFAKSTLYNCVRSSISPAATGTAAECYSASSRSTSAWHGVSPSLSGTPSEQEEGRTTPSTGSGCMSASAESLLALRRVPSAYHDARPLSSPSFACFSGTGLGGRHHSASSLREKASNPCSPPAFLPPHCCGGRDEEPVSIVSHGVAEHKFFEPLRLDACVRPFSTPHRHSSLRFSHQRLGGVPALEPRELHCGLRPVDERVLGHPRSSVASTTQIRMHEMVKQQQLLHACLVAIAHERGEVSTAPPPTPRPVSPSRRSGFGGLLRALVRLLCTVLLSLPRRLLARVLACRTGALS</sequence>
<evidence type="ECO:0000256" key="1">
    <source>
        <dbReference type="SAM" id="MobiDB-lite"/>
    </source>
</evidence>
<feature type="compositionally biased region" description="Polar residues" evidence="1">
    <location>
        <begin position="191"/>
        <end position="200"/>
    </location>
</feature>
<protein>
    <submittedName>
        <fullName evidence="2">Uncharacterized protein</fullName>
    </submittedName>
</protein>
<organism evidence="2 3">
    <name type="scientific">Novymonas esmeraldas</name>
    <dbReference type="NCBI Taxonomy" id="1808958"/>
    <lineage>
        <taxon>Eukaryota</taxon>
        <taxon>Discoba</taxon>
        <taxon>Euglenozoa</taxon>
        <taxon>Kinetoplastea</taxon>
        <taxon>Metakinetoplastina</taxon>
        <taxon>Trypanosomatida</taxon>
        <taxon>Trypanosomatidae</taxon>
        <taxon>Novymonas</taxon>
    </lineage>
</organism>
<keyword evidence="3" id="KW-1185">Reference proteome</keyword>
<feature type="compositionally biased region" description="Polar residues" evidence="1">
    <location>
        <begin position="169"/>
        <end position="184"/>
    </location>
</feature>
<gene>
    <name evidence="2" type="ORF">NESM_000135600</name>
</gene>
<accession>A0AAW0F6E3</accession>
<feature type="region of interest" description="Disordered" evidence="1">
    <location>
        <begin position="169"/>
        <end position="200"/>
    </location>
</feature>
<name>A0AAW0F6E3_9TRYP</name>
<feature type="region of interest" description="Disordered" evidence="1">
    <location>
        <begin position="100"/>
        <end position="121"/>
    </location>
</feature>
<evidence type="ECO:0000313" key="3">
    <source>
        <dbReference type="Proteomes" id="UP001430356"/>
    </source>
</evidence>
<reference evidence="2 3" key="1">
    <citation type="journal article" date="2021" name="MBio">
        <title>A New Model Trypanosomatid, Novymonas esmeraldas: Genomic Perception of Its 'Candidatus Pandoraea novymonadis' Endosymbiont.</title>
        <authorList>
            <person name="Zakharova A."/>
            <person name="Saura A."/>
            <person name="Butenko A."/>
            <person name="Podesvova L."/>
            <person name="Warmusova S."/>
            <person name="Kostygov A.Y."/>
            <person name="Nenarokova A."/>
            <person name="Lukes J."/>
            <person name="Opperdoes F.R."/>
            <person name="Yurchenko V."/>
        </authorList>
    </citation>
    <scope>NUCLEOTIDE SEQUENCE [LARGE SCALE GENOMIC DNA]</scope>
    <source>
        <strain evidence="2 3">E262AT.01</strain>
    </source>
</reference>